<protein>
    <recommendedName>
        <fullName evidence="2">DUF6824 domain-containing protein</fullName>
    </recommendedName>
</protein>
<reference evidence="3" key="1">
    <citation type="submission" date="2021-01" db="EMBL/GenBank/DDBJ databases">
        <authorList>
            <person name="Corre E."/>
            <person name="Pelletier E."/>
            <person name="Niang G."/>
            <person name="Scheremetjew M."/>
            <person name="Finn R."/>
            <person name="Kale V."/>
            <person name="Holt S."/>
            <person name="Cochrane G."/>
            <person name="Meng A."/>
            <person name="Brown T."/>
            <person name="Cohen L."/>
        </authorList>
    </citation>
    <scope>NUCLEOTIDE SEQUENCE</scope>
    <source>
        <strain evidence="3">10249 10 AB</strain>
    </source>
</reference>
<proteinExistence type="predicted"/>
<dbReference type="AlphaFoldDB" id="A0A7S4ATE8"/>
<feature type="region of interest" description="Disordered" evidence="1">
    <location>
        <begin position="15"/>
        <end position="66"/>
    </location>
</feature>
<evidence type="ECO:0000313" key="3">
    <source>
        <dbReference type="EMBL" id="CAE0726372.1"/>
    </source>
</evidence>
<evidence type="ECO:0000256" key="1">
    <source>
        <dbReference type="SAM" id="MobiDB-lite"/>
    </source>
</evidence>
<name>A0A7S4ATE8_9STRA</name>
<feature type="compositionally biased region" description="Basic and acidic residues" evidence="1">
    <location>
        <begin position="30"/>
        <end position="47"/>
    </location>
</feature>
<feature type="compositionally biased region" description="Polar residues" evidence="1">
    <location>
        <begin position="15"/>
        <end position="29"/>
    </location>
</feature>
<dbReference type="Pfam" id="PF20710">
    <property type="entry name" value="DUF6824"/>
    <property type="match status" value="1"/>
</dbReference>
<accession>A0A7S4ATE8</accession>
<dbReference type="EMBL" id="HBIX01028355">
    <property type="protein sequence ID" value="CAE0726372.1"/>
    <property type="molecule type" value="Transcribed_RNA"/>
</dbReference>
<feature type="domain" description="DUF6824" evidence="2">
    <location>
        <begin position="88"/>
        <end position="172"/>
    </location>
</feature>
<organism evidence="3">
    <name type="scientific">Pseudo-nitzschia australis</name>
    <dbReference type="NCBI Taxonomy" id="44445"/>
    <lineage>
        <taxon>Eukaryota</taxon>
        <taxon>Sar</taxon>
        <taxon>Stramenopiles</taxon>
        <taxon>Ochrophyta</taxon>
        <taxon>Bacillariophyta</taxon>
        <taxon>Bacillariophyceae</taxon>
        <taxon>Bacillariophycidae</taxon>
        <taxon>Bacillariales</taxon>
        <taxon>Bacillariaceae</taxon>
        <taxon>Pseudo-nitzschia</taxon>
    </lineage>
</organism>
<feature type="compositionally biased region" description="Polar residues" evidence="1">
    <location>
        <begin position="49"/>
        <end position="66"/>
    </location>
</feature>
<evidence type="ECO:0000259" key="2">
    <source>
        <dbReference type="Pfam" id="PF20710"/>
    </source>
</evidence>
<gene>
    <name evidence="3" type="ORF">PAUS00366_LOCUS19129</name>
</gene>
<sequence length="335" mass="37433">MTAYMDKKETTMLSIDCNSISRGSNNERATTGKETEQDSDKSMEKVKSSPCSSLQEKQTAELTSSISKTKNRTDLNYLDFVNNPAAHDVLLGRGKPFQTHYGNQSMLNIVDNYRERYHKSERAFKHDIIEEVLDIIKARGGRFLERSNSIAKSVWSQVPHRMAYRKVGHAFRSKARQISMERRDQANTQRGNILATASALVRNKSLSVVGNVHGSILNEGMAQAMPIQKMMATKMLPITGRLVGLAVGMGIGGHISGGTGLNIAQRILSTQEHLFYSNRIHHILNNRNQNGLSYNHSTYPHHAADLNGSQNPMQSSLQLNEICRRLKSVENRGVL</sequence>
<dbReference type="InterPro" id="IPR049227">
    <property type="entry name" value="DUF6824"/>
</dbReference>